<dbReference type="EMBL" id="RCMK01000626">
    <property type="protein sequence ID" value="KAG2918510.1"/>
    <property type="molecule type" value="Genomic_DNA"/>
</dbReference>
<dbReference type="EMBL" id="RCMG01000619">
    <property type="protein sequence ID" value="KAG2851271.1"/>
    <property type="molecule type" value="Genomic_DNA"/>
</dbReference>
<organism evidence="1 4">
    <name type="scientific">Phytophthora cactorum</name>
    <dbReference type="NCBI Taxonomy" id="29920"/>
    <lineage>
        <taxon>Eukaryota</taxon>
        <taxon>Sar</taxon>
        <taxon>Stramenopiles</taxon>
        <taxon>Oomycota</taxon>
        <taxon>Peronosporomycetes</taxon>
        <taxon>Peronosporales</taxon>
        <taxon>Peronosporaceae</taxon>
        <taxon>Phytophthora</taxon>
    </lineage>
</organism>
<accession>A0A8T0YU38</accession>
<reference evidence="1" key="1">
    <citation type="submission" date="2018-10" db="EMBL/GenBank/DDBJ databases">
        <title>Effector identification in a new, highly contiguous assembly of the strawberry crown rot pathogen Phytophthora cactorum.</title>
        <authorList>
            <person name="Armitage A.D."/>
            <person name="Nellist C.F."/>
            <person name="Bates H."/>
            <person name="Vickerstaff R.J."/>
            <person name="Harrison R.J."/>
        </authorList>
    </citation>
    <scope>NUCLEOTIDE SEQUENCE</scope>
    <source>
        <strain evidence="1">15-7</strain>
        <strain evidence="2">4032</strain>
        <strain evidence="3">4040</strain>
    </source>
</reference>
<evidence type="ECO:0000313" key="4">
    <source>
        <dbReference type="Proteomes" id="UP000735874"/>
    </source>
</evidence>
<sequence>MELGWPLHEPFDDALTVMPENVQPDTTFALATMSY</sequence>
<dbReference type="EMBL" id="RCMI01000631">
    <property type="protein sequence ID" value="KAG2902950.1"/>
    <property type="molecule type" value="Genomic_DNA"/>
</dbReference>
<comment type="caution">
    <text evidence="1">The sequence shown here is derived from an EMBL/GenBank/DDBJ whole genome shotgun (WGS) entry which is preliminary data.</text>
</comment>
<dbReference type="Proteomes" id="UP000774804">
    <property type="component" value="Unassembled WGS sequence"/>
</dbReference>
<protein>
    <submittedName>
        <fullName evidence="1">Uncharacterized protein</fullName>
    </submittedName>
</protein>
<evidence type="ECO:0000313" key="3">
    <source>
        <dbReference type="EMBL" id="KAG2918510.1"/>
    </source>
</evidence>
<name>A0A8T0YU38_9STRA</name>
<gene>
    <name evidence="1" type="ORF">PC113_g16054</name>
    <name evidence="2" type="ORF">PC115_g15462</name>
    <name evidence="3" type="ORF">PC117_g17039</name>
</gene>
<feature type="non-terminal residue" evidence="1">
    <location>
        <position position="35"/>
    </location>
</feature>
<evidence type="ECO:0000313" key="1">
    <source>
        <dbReference type="EMBL" id="KAG2851271.1"/>
    </source>
</evidence>
<dbReference type="Proteomes" id="UP000736787">
    <property type="component" value="Unassembled WGS sequence"/>
</dbReference>
<evidence type="ECO:0000313" key="2">
    <source>
        <dbReference type="EMBL" id="KAG2902950.1"/>
    </source>
</evidence>
<proteinExistence type="predicted"/>
<dbReference type="Proteomes" id="UP000735874">
    <property type="component" value="Unassembled WGS sequence"/>
</dbReference>
<dbReference type="AlphaFoldDB" id="A0A8T0YU38"/>